<evidence type="ECO:0000256" key="3">
    <source>
        <dbReference type="ARBA" id="ARBA00023082"/>
    </source>
</evidence>
<evidence type="ECO:0000256" key="4">
    <source>
        <dbReference type="ARBA" id="ARBA00023125"/>
    </source>
</evidence>
<dbReference type="Proteomes" id="UP001077662">
    <property type="component" value="Unassembled WGS sequence"/>
</dbReference>
<evidence type="ECO:0000313" key="9">
    <source>
        <dbReference type="Proteomes" id="UP001077662"/>
    </source>
</evidence>
<keyword evidence="3" id="KW-0731">Sigma factor</keyword>
<name>A0AAP3GBE2_BRELA</name>
<proteinExistence type="inferred from homology"/>
<organism evidence="8 9">
    <name type="scientific">Brevibacillus laterosporus</name>
    <name type="common">Bacillus laterosporus</name>
    <dbReference type="NCBI Taxonomy" id="1465"/>
    <lineage>
        <taxon>Bacteria</taxon>
        <taxon>Bacillati</taxon>
        <taxon>Bacillota</taxon>
        <taxon>Bacilli</taxon>
        <taxon>Bacillales</taxon>
        <taxon>Paenibacillaceae</taxon>
        <taxon>Brevibacillus</taxon>
    </lineage>
</organism>
<dbReference type="AlphaFoldDB" id="A0AAP3GBE2"/>
<dbReference type="Gene3D" id="1.10.1740.10">
    <property type="match status" value="1"/>
</dbReference>
<dbReference type="Pfam" id="PF08281">
    <property type="entry name" value="Sigma70_r4_2"/>
    <property type="match status" value="1"/>
</dbReference>
<dbReference type="InterPro" id="IPR013325">
    <property type="entry name" value="RNA_pol_sigma_r2"/>
</dbReference>
<evidence type="ECO:0000256" key="1">
    <source>
        <dbReference type="ARBA" id="ARBA00010641"/>
    </source>
</evidence>
<evidence type="ECO:0000259" key="7">
    <source>
        <dbReference type="Pfam" id="PF08281"/>
    </source>
</evidence>
<gene>
    <name evidence="8" type="ORF">O0554_13520</name>
</gene>
<dbReference type="EMBL" id="JAPTNE010000016">
    <property type="protein sequence ID" value="MCZ0807917.1"/>
    <property type="molecule type" value="Genomic_DNA"/>
</dbReference>
<protein>
    <submittedName>
        <fullName evidence="8">Sigma-70 family RNA polymerase sigma factor</fullName>
    </submittedName>
</protein>
<dbReference type="RefSeq" id="WP_258433831.1">
    <property type="nucleotide sequence ID" value="NZ_JANSGW010000016.1"/>
</dbReference>
<dbReference type="InterPro" id="IPR013249">
    <property type="entry name" value="RNA_pol_sigma70_r4_t2"/>
</dbReference>
<evidence type="ECO:0000256" key="5">
    <source>
        <dbReference type="ARBA" id="ARBA00023163"/>
    </source>
</evidence>
<dbReference type="SUPFAM" id="SSF88659">
    <property type="entry name" value="Sigma3 and sigma4 domains of RNA polymerase sigma factors"/>
    <property type="match status" value="1"/>
</dbReference>
<dbReference type="Gene3D" id="1.10.10.10">
    <property type="entry name" value="Winged helix-like DNA-binding domain superfamily/Winged helix DNA-binding domain"/>
    <property type="match status" value="1"/>
</dbReference>
<feature type="domain" description="RNA polymerase sigma factor 70 region 4 type 2" evidence="7">
    <location>
        <begin position="104"/>
        <end position="151"/>
    </location>
</feature>
<keyword evidence="5" id="KW-0804">Transcription</keyword>
<evidence type="ECO:0000256" key="2">
    <source>
        <dbReference type="ARBA" id="ARBA00023015"/>
    </source>
</evidence>
<dbReference type="InterPro" id="IPR036388">
    <property type="entry name" value="WH-like_DNA-bd_sf"/>
</dbReference>
<comment type="caution">
    <text evidence="8">The sequence shown here is derived from an EMBL/GenBank/DDBJ whole genome shotgun (WGS) entry which is preliminary data.</text>
</comment>
<keyword evidence="2" id="KW-0805">Transcription regulation</keyword>
<dbReference type="GO" id="GO:0016987">
    <property type="term" value="F:sigma factor activity"/>
    <property type="evidence" value="ECO:0007669"/>
    <property type="project" value="UniProtKB-KW"/>
</dbReference>
<dbReference type="NCBIfam" id="TIGR02937">
    <property type="entry name" value="sigma70-ECF"/>
    <property type="match status" value="1"/>
</dbReference>
<reference evidence="8" key="1">
    <citation type="submission" date="2022-09" db="EMBL/GenBank/DDBJ databases">
        <title>Genome analysis and characterization of larvicidal activity of Brevibacillus strains.</title>
        <authorList>
            <person name="Patrusheva E.V."/>
            <person name="Izotova A.O."/>
            <person name="Toshchakov S.V."/>
            <person name="Sineoky S.P."/>
        </authorList>
    </citation>
    <scope>NUCLEOTIDE SEQUENCE</scope>
    <source>
        <strain evidence="8">VKPM_B-13247</strain>
    </source>
</reference>
<dbReference type="PANTHER" id="PTHR43133">
    <property type="entry name" value="RNA POLYMERASE ECF-TYPE SIGMA FACTO"/>
    <property type="match status" value="1"/>
</dbReference>
<keyword evidence="4" id="KW-0238">DNA-binding</keyword>
<comment type="similarity">
    <text evidence="1">Belongs to the sigma-70 factor family. ECF subfamily.</text>
</comment>
<accession>A0AAP3GBE2</accession>
<dbReference type="InterPro" id="IPR007627">
    <property type="entry name" value="RNA_pol_sigma70_r2"/>
</dbReference>
<dbReference type="InterPro" id="IPR013324">
    <property type="entry name" value="RNA_pol_sigma_r3/r4-like"/>
</dbReference>
<feature type="domain" description="RNA polymerase sigma-70 region 2" evidence="6">
    <location>
        <begin position="11"/>
        <end position="73"/>
    </location>
</feature>
<evidence type="ECO:0000259" key="6">
    <source>
        <dbReference type="Pfam" id="PF04542"/>
    </source>
</evidence>
<evidence type="ECO:0000313" key="8">
    <source>
        <dbReference type="EMBL" id="MCZ0807917.1"/>
    </source>
</evidence>
<dbReference type="InterPro" id="IPR014284">
    <property type="entry name" value="RNA_pol_sigma-70_dom"/>
</dbReference>
<dbReference type="InterPro" id="IPR039425">
    <property type="entry name" value="RNA_pol_sigma-70-like"/>
</dbReference>
<dbReference type="GO" id="GO:0003677">
    <property type="term" value="F:DNA binding"/>
    <property type="evidence" value="ECO:0007669"/>
    <property type="project" value="UniProtKB-KW"/>
</dbReference>
<dbReference type="GO" id="GO:0006352">
    <property type="term" value="P:DNA-templated transcription initiation"/>
    <property type="evidence" value="ECO:0007669"/>
    <property type="project" value="InterPro"/>
</dbReference>
<dbReference type="Pfam" id="PF04542">
    <property type="entry name" value="Sigma70_r2"/>
    <property type="match status" value="1"/>
</dbReference>
<dbReference type="PANTHER" id="PTHR43133:SF8">
    <property type="entry name" value="RNA POLYMERASE SIGMA FACTOR HI_1459-RELATED"/>
    <property type="match status" value="1"/>
</dbReference>
<dbReference type="SUPFAM" id="SSF88946">
    <property type="entry name" value="Sigma2 domain of RNA polymerase sigma factors"/>
    <property type="match status" value="1"/>
</dbReference>
<sequence>MDQFEQTLKIYQKPIFLYCYHMLSNHTEAEDAGQEVFLKAFRHLNKYNTEIPFRAWLYKIAYHQCIDMLRKKKLARYLPFFYKDETQNNHIDDQIEATYFNESISLSMSKLTAEERNLLILRCIEEKSYEEISLILNRKSASLRKKYERAATKFRKSYAQVKEGEMDELAQERSGFKKTIY</sequence>